<evidence type="ECO:0000256" key="2">
    <source>
        <dbReference type="ARBA" id="ARBA00022741"/>
    </source>
</evidence>
<dbReference type="InterPro" id="IPR000719">
    <property type="entry name" value="Prot_kinase_dom"/>
</dbReference>
<evidence type="ECO:0000259" key="5">
    <source>
        <dbReference type="PROSITE" id="PS50011"/>
    </source>
</evidence>
<feature type="domain" description="Protein kinase" evidence="5">
    <location>
        <begin position="11"/>
        <end position="260"/>
    </location>
</feature>
<keyword evidence="3 6" id="KW-0418">Kinase</keyword>
<dbReference type="Gene3D" id="3.30.200.20">
    <property type="entry name" value="Phosphorylase Kinase, domain 1"/>
    <property type="match status" value="1"/>
</dbReference>
<name>A0A9D2AV25_9FIRM</name>
<dbReference type="GO" id="GO:0004674">
    <property type="term" value="F:protein serine/threonine kinase activity"/>
    <property type="evidence" value="ECO:0007669"/>
    <property type="project" value="UniProtKB-KW"/>
</dbReference>
<accession>A0A9D2AV25</accession>
<protein>
    <submittedName>
        <fullName evidence="6">Serine/threonine protein kinase</fullName>
    </submittedName>
</protein>
<comment type="caution">
    <text evidence="6">The sequence shown here is derived from an EMBL/GenBank/DDBJ whole genome shotgun (WGS) entry which is preliminary data.</text>
</comment>
<dbReference type="Pfam" id="PF00069">
    <property type="entry name" value="Pkinase"/>
    <property type="match status" value="1"/>
</dbReference>
<keyword evidence="2" id="KW-0547">Nucleotide-binding</keyword>
<dbReference type="Gene3D" id="1.10.510.10">
    <property type="entry name" value="Transferase(Phosphotransferase) domain 1"/>
    <property type="match status" value="1"/>
</dbReference>
<dbReference type="PANTHER" id="PTHR43289:SF34">
    <property type="entry name" value="SERINE_THREONINE-PROTEIN KINASE YBDM-RELATED"/>
    <property type="match status" value="1"/>
</dbReference>
<dbReference type="Proteomes" id="UP000886780">
    <property type="component" value="Unassembled WGS sequence"/>
</dbReference>
<dbReference type="SUPFAM" id="SSF56112">
    <property type="entry name" value="Protein kinase-like (PK-like)"/>
    <property type="match status" value="1"/>
</dbReference>
<evidence type="ECO:0000256" key="1">
    <source>
        <dbReference type="ARBA" id="ARBA00022679"/>
    </source>
</evidence>
<keyword evidence="6" id="KW-0723">Serine/threonine-protein kinase</keyword>
<keyword evidence="1" id="KW-0808">Transferase</keyword>
<evidence type="ECO:0000313" key="6">
    <source>
        <dbReference type="EMBL" id="HIX51337.1"/>
    </source>
</evidence>
<dbReference type="PANTHER" id="PTHR43289">
    <property type="entry name" value="MITOGEN-ACTIVATED PROTEIN KINASE KINASE KINASE 20-RELATED"/>
    <property type="match status" value="1"/>
</dbReference>
<dbReference type="EMBL" id="DXEU01000019">
    <property type="protein sequence ID" value="HIX51337.1"/>
    <property type="molecule type" value="Genomic_DNA"/>
</dbReference>
<reference evidence="6" key="1">
    <citation type="journal article" date="2021" name="PeerJ">
        <title>Extensive microbial diversity within the chicken gut microbiome revealed by metagenomics and culture.</title>
        <authorList>
            <person name="Gilroy R."/>
            <person name="Ravi A."/>
            <person name="Getino M."/>
            <person name="Pursley I."/>
            <person name="Horton D.L."/>
            <person name="Alikhan N.F."/>
            <person name="Baker D."/>
            <person name="Gharbi K."/>
            <person name="Hall N."/>
            <person name="Watson M."/>
            <person name="Adriaenssens E.M."/>
            <person name="Foster-Nyarko E."/>
            <person name="Jarju S."/>
            <person name="Secka A."/>
            <person name="Antonio M."/>
            <person name="Oren A."/>
            <person name="Chaudhuri R.R."/>
            <person name="La Ragione R."/>
            <person name="Hildebrand F."/>
            <person name="Pallen M.J."/>
        </authorList>
    </citation>
    <scope>NUCLEOTIDE SEQUENCE</scope>
    <source>
        <strain evidence="6">ChiGjej4B4-12881</strain>
    </source>
</reference>
<dbReference type="PROSITE" id="PS50011">
    <property type="entry name" value="PROTEIN_KINASE_DOM"/>
    <property type="match status" value="1"/>
</dbReference>
<dbReference type="AlphaFoldDB" id="A0A9D2AV25"/>
<reference evidence="6" key="2">
    <citation type="submission" date="2021-04" db="EMBL/GenBank/DDBJ databases">
        <authorList>
            <person name="Gilroy R."/>
        </authorList>
    </citation>
    <scope>NUCLEOTIDE SEQUENCE</scope>
    <source>
        <strain evidence="6">ChiGjej4B4-12881</strain>
    </source>
</reference>
<dbReference type="CDD" id="cd14014">
    <property type="entry name" value="STKc_PknB_like"/>
    <property type="match status" value="1"/>
</dbReference>
<dbReference type="InterPro" id="IPR011009">
    <property type="entry name" value="Kinase-like_dom_sf"/>
</dbReference>
<evidence type="ECO:0000256" key="3">
    <source>
        <dbReference type="ARBA" id="ARBA00022777"/>
    </source>
</evidence>
<evidence type="ECO:0000313" key="7">
    <source>
        <dbReference type="Proteomes" id="UP000886780"/>
    </source>
</evidence>
<gene>
    <name evidence="6" type="ORF">IAA28_00865</name>
</gene>
<keyword evidence="4" id="KW-0067">ATP-binding</keyword>
<proteinExistence type="predicted"/>
<sequence length="468" mass="51726">MSSDSILFGKYRLERVIGRGGASTVYLATHLVLDEKRAIKRISKASQAYSRFRQEGLIMKSIRHPGIPIVYDFEEDESYGYLIEEYLEGDSLFDIVREQGALSAARTVSIGIQICHLVHHLHSARANPILYLDLQPKNLLLCRGTVKLVDFGRAALAGETGGAVGTPGCAAPEQYAGEVPDERTDVYGVGAVLYFLRTGEYAPTGEAPAPPPRAGGGGIRSRREKRLRRIIGKCLEKRREKRYPTVEALERALRRSGPGFSGTGGIEWGERPFPVVVGVAGNGRGVGVTHLSIGLAAYLRDQNVTALYVERDGSGTVRELLRCFHRSLNRFGCAAICGIDFQPYFKGNVRLEEGNWQVLIKDLGTDGWRQDGEWDVLVWVRGGKWWNPPGFDGPAATVTVRNLSLRRPGGRGEVEGELAAPWFENPFFPPEGAEAFYRRLWETCGLPGRGEVSSWKRTAGRILCRVRP</sequence>
<organism evidence="6 7">
    <name type="scientific">Candidatus Lachnoclostridium stercoripullorum</name>
    <dbReference type="NCBI Taxonomy" id="2838635"/>
    <lineage>
        <taxon>Bacteria</taxon>
        <taxon>Bacillati</taxon>
        <taxon>Bacillota</taxon>
        <taxon>Clostridia</taxon>
        <taxon>Lachnospirales</taxon>
        <taxon>Lachnospiraceae</taxon>
    </lineage>
</organism>
<dbReference type="GO" id="GO:0005524">
    <property type="term" value="F:ATP binding"/>
    <property type="evidence" value="ECO:0007669"/>
    <property type="project" value="UniProtKB-KW"/>
</dbReference>
<evidence type="ECO:0000256" key="4">
    <source>
        <dbReference type="ARBA" id="ARBA00022840"/>
    </source>
</evidence>